<dbReference type="CDD" id="cd17631">
    <property type="entry name" value="FACL_FadD13-like"/>
    <property type="match status" value="1"/>
</dbReference>
<name>A0A6M2BP14_9GAMM</name>
<dbReference type="Proteomes" id="UP000472676">
    <property type="component" value="Unassembled WGS sequence"/>
</dbReference>
<accession>A0A6M2BP14</accession>
<dbReference type="InterPro" id="IPR050237">
    <property type="entry name" value="ATP-dep_AMP-bd_enzyme"/>
</dbReference>
<keyword evidence="4" id="KW-1185">Reference proteome</keyword>
<dbReference type="Gene3D" id="3.40.50.12780">
    <property type="entry name" value="N-terminal domain of ligase-like"/>
    <property type="match status" value="1"/>
</dbReference>
<organism evidence="3 4">
    <name type="scientific">Solimonas terrae</name>
    <dbReference type="NCBI Taxonomy" id="1396819"/>
    <lineage>
        <taxon>Bacteria</taxon>
        <taxon>Pseudomonadati</taxon>
        <taxon>Pseudomonadota</taxon>
        <taxon>Gammaproteobacteria</taxon>
        <taxon>Nevskiales</taxon>
        <taxon>Nevskiaceae</taxon>
        <taxon>Solimonas</taxon>
    </lineage>
</organism>
<evidence type="ECO:0000313" key="3">
    <source>
        <dbReference type="EMBL" id="NGY04104.1"/>
    </source>
</evidence>
<protein>
    <submittedName>
        <fullName evidence="3">Long-chain-fatty-acid--CoA ligase</fullName>
    </submittedName>
</protein>
<evidence type="ECO:0000259" key="2">
    <source>
        <dbReference type="Pfam" id="PF13193"/>
    </source>
</evidence>
<sequence>MATTYLTQAIHRARTLHPERPATVFGDRRRSYGELAERVPRLAAGLRQLGLKPGDRVGILALNSDRYLELYYAVWWAGGIVNPINTRWSVREMAYSLDDCRTQIVFIDDAFAVRAEELSQRSTSLQTIVHCGDGAAPGGMHDYEQLIADHAPVDDAMRCNDDLAGVFYTGGTTGFPKGVMLSHANLWSSVMTVMEHIAPPYAVGLHVAPMFHLADGMFLMAMTLRACTQVIVPAFEPAAVTEVIRRERVGAVLMVPTMIQMMVDHPDFDAAAVSSLRHIAYGASPISEALLERAMERMPDARFLQAYGLTEMSPVVSFLLPEQHHRGSSKQRSAGTPAPCVEVRIVDADGRQLPAGSVGEIAARGPGVMQGYWGKPELSASVLRDGWLYTGDGAYLDRDGFLFIVDRVKDMIVSGGENVFSAEVENAVAQHPAVAACAVIGIPDARWGESVHAVIVCRAGVPAPTFEEIREHCRALIAGYKCPNSIEMRDTLPLSGAGKVLKTALREPYWQDRQRRVG</sequence>
<evidence type="ECO:0000259" key="1">
    <source>
        <dbReference type="Pfam" id="PF00501"/>
    </source>
</evidence>
<dbReference type="InterPro" id="IPR045851">
    <property type="entry name" value="AMP-bd_C_sf"/>
</dbReference>
<dbReference type="PANTHER" id="PTHR43767">
    <property type="entry name" value="LONG-CHAIN-FATTY-ACID--COA LIGASE"/>
    <property type="match status" value="1"/>
</dbReference>
<keyword evidence="3" id="KW-0436">Ligase</keyword>
<dbReference type="Gene3D" id="3.30.300.30">
    <property type="match status" value="1"/>
</dbReference>
<reference evidence="3 4" key="1">
    <citation type="journal article" date="2014" name="Int. J. Syst. Evol. Microbiol.">
        <title>Solimonas terrae sp. nov., isolated from soil.</title>
        <authorList>
            <person name="Kim S.J."/>
            <person name="Moon J.Y."/>
            <person name="Weon H.Y."/>
            <person name="Ahn J.H."/>
            <person name="Chen W.M."/>
            <person name="Kwon S.W."/>
        </authorList>
    </citation>
    <scope>NUCLEOTIDE SEQUENCE [LARGE SCALE GENOMIC DNA]</scope>
    <source>
        <strain evidence="3 4">KIS83-12</strain>
    </source>
</reference>
<dbReference type="NCBIfam" id="NF004837">
    <property type="entry name" value="PRK06187.1"/>
    <property type="match status" value="1"/>
</dbReference>
<feature type="domain" description="AMP-dependent synthetase/ligase" evidence="1">
    <location>
        <begin position="15"/>
        <end position="373"/>
    </location>
</feature>
<dbReference type="PANTHER" id="PTHR43767:SF1">
    <property type="entry name" value="NONRIBOSOMAL PEPTIDE SYNTHASE PES1 (EUROFUNG)-RELATED"/>
    <property type="match status" value="1"/>
</dbReference>
<dbReference type="Pfam" id="PF13193">
    <property type="entry name" value="AMP-binding_C"/>
    <property type="match status" value="1"/>
</dbReference>
<dbReference type="RefSeq" id="WP_166252697.1">
    <property type="nucleotide sequence ID" value="NZ_JAAMOW010000002.1"/>
</dbReference>
<dbReference type="InterPro" id="IPR020845">
    <property type="entry name" value="AMP-binding_CS"/>
</dbReference>
<comment type="caution">
    <text evidence="3">The sequence shown here is derived from an EMBL/GenBank/DDBJ whole genome shotgun (WGS) entry which is preliminary data.</text>
</comment>
<dbReference type="GO" id="GO:0016878">
    <property type="term" value="F:acid-thiol ligase activity"/>
    <property type="evidence" value="ECO:0007669"/>
    <property type="project" value="UniProtKB-ARBA"/>
</dbReference>
<feature type="domain" description="AMP-binding enzyme C-terminal" evidence="2">
    <location>
        <begin position="423"/>
        <end position="499"/>
    </location>
</feature>
<proteinExistence type="predicted"/>
<dbReference type="InterPro" id="IPR042099">
    <property type="entry name" value="ANL_N_sf"/>
</dbReference>
<dbReference type="SUPFAM" id="SSF56801">
    <property type="entry name" value="Acetyl-CoA synthetase-like"/>
    <property type="match status" value="1"/>
</dbReference>
<evidence type="ECO:0000313" key="4">
    <source>
        <dbReference type="Proteomes" id="UP000472676"/>
    </source>
</evidence>
<dbReference type="InterPro" id="IPR000873">
    <property type="entry name" value="AMP-dep_synth/lig_dom"/>
</dbReference>
<dbReference type="AlphaFoldDB" id="A0A6M2BP14"/>
<dbReference type="PROSITE" id="PS00455">
    <property type="entry name" value="AMP_BINDING"/>
    <property type="match status" value="1"/>
</dbReference>
<dbReference type="InterPro" id="IPR025110">
    <property type="entry name" value="AMP-bd_C"/>
</dbReference>
<dbReference type="Pfam" id="PF00501">
    <property type="entry name" value="AMP-binding"/>
    <property type="match status" value="1"/>
</dbReference>
<gene>
    <name evidence="3" type="ORF">G7Y85_04950</name>
</gene>
<dbReference type="EMBL" id="JAAMOW010000002">
    <property type="protein sequence ID" value="NGY04104.1"/>
    <property type="molecule type" value="Genomic_DNA"/>
</dbReference>